<protein>
    <submittedName>
        <fullName evidence="2">Uncharacterized protein</fullName>
    </submittedName>
</protein>
<dbReference type="Proteomes" id="UP000236161">
    <property type="component" value="Unassembled WGS sequence"/>
</dbReference>
<gene>
    <name evidence="2" type="ORF">AXF42_Ash004608</name>
</gene>
<dbReference type="AlphaFoldDB" id="A0A2I0BH45"/>
<dbReference type="PANTHER" id="PTHR22767">
    <property type="entry name" value="N-TERMINAL ACETYLTRANSFERASE-RELATED"/>
    <property type="match status" value="1"/>
</dbReference>
<dbReference type="SUPFAM" id="SSF48452">
    <property type="entry name" value="TPR-like"/>
    <property type="match status" value="1"/>
</dbReference>
<reference evidence="2 3" key="1">
    <citation type="journal article" date="2017" name="Nature">
        <title>The Apostasia genome and the evolution of orchids.</title>
        <authorList>
            <person name="Zhang G.Q."/>
            <person name="Liu K.W."/>
            <person name="Li Z."/>
            <person name="Lohaus R."/>
            <person name="Hsiao Y.Y."/>
            <person name="Niu S.C."/>
            <person name="Wang J.Y."/>
            <person name="Lin Y.C."/>
            <person name="Xu Q."/>
            <person name="Chen L.J."/>
            <person name="Yoshida K."/>
            <person name="Fujiwara S."/>
            <person name="Wang Z.W."/>
            <person name="Zhang Y.Q."/>
            <person name="Mitsuda N."/>
            <person name="Wang M."/>
            <person name="Liu G.H."/>
            <person name="Pecoraro L."/>
            <person name="Huang H.X."/>
            <person name="Xiao X.J."/>
            <person name="Lin M."/>
            <person name="Wu X.Y."/>
            <person name="Wu W.L."/>
            <person name="Chen Y.Y."/>
            <person name="Chang S.B."/>
            <person name="Sakamoto S."/>
            <person name="Ohme-Takagi M."/>
            <person name="Yagi M."/>
            <person name="Zeng S.J."/>
            <person name="Shen C.Y."/>
            <person name="Yeh C.M."/>
            <person name="Luo Y.B."/>
            <person name="Tsai W.C."/>
            <person name="Van de Peer Y."/>
            <person name="Liu Z.J."/>
        </authorList>
    </citation>
    <scope>NUCLEOTIDE SEQUENCE [LARGE SCALE GENOMIC DNA]</scope>
    <source>
        <strain evidence="3">cv. Shenzhen</strain>
        <tissue evidence="2">Stem</tissue>
    </source>
</reference>
<sequence length="1013" mass="115341">MASKLGLAGGIPERRVRPIWDAVDSRQFKTALKLSAALLAKYPNSPYALALKALILERTGKLDEALSVCLEAKELLQSNDLSIIHIDDLTLSTLQIVFQRLGRLDLATSCYEHACGKFINNLEIMMGLFNCYVREYSFVKQQQIAIKMYKIVAEERFLLWAICSIQLQVLCSKGGEKLLSLAEALLKKHVASHSLHEPEALTMYISILEQQAKYGDALEVLSGNFGSLIGIEADKFRMQGRLFARACNYAAAAEVYRKVLHSCPDDWVSFLNYLGCLLENDFNRSANSFNQICHSNGIDLQGCKSTKLLKEVFDSRMSEALCFMQNLKMEVNDDRVRCPYLATIEIERQCCLRGKADEMLMQAILDYFQRFGHLSCFVSDIELFLSSLTANEKAELLEKFVGISESSSSGTLKKLGQVVTIFKLKELFGFIFTVPVEELEASAKKMVVVYCENLVLSKDLDHQENMYGEELLPMASNALVLLFWRTGYLGYLLEAVLVLEFGLNIRKYTWQYKLPLLHLYSYLRALPLAYEWYGTLDVKNILLETTSHHIVPHLLASPLLPEASAVLKDYLKFMDEHLKEAADLTFLAYRHRNYSKVIEFVQFKERLEHSNQYAFARIEFSILQLKQKADNFEEVECILEKLNNGTQLIQLSDEEKLNSVTFNEDFQLRPWWSPNPHVNYLSEPFEEVSTYLHGKLVKHQADEHEGIVRKVIQRKSLIPRLIYLSIHSASTVLKETVEQNGSDATNNSELRNLLETYARNMGLTFDDAVKLIYGISKGRKSLKDISSGMMLDCMNFAVFLNAWNFFSHHPLLQQDGQCPLSCHMVDDLVKACTLEKSMCEWQFFEGPGSNFSILVQLITEPFTWHALIIQSCVRSMVPSGKKKKKSGPGEQLNLQQVPLLQSSIDCLICAIQRTHRWLGDQSSTPEDRRLDVLSSQLLETEQERGPGHILRILEENASSGHSELGERISGALQLWNSADVLRKLVSSQESYVSKFKDICESKLKWLESLKRSF</sequence>
<dbReference type="InterPro" id="IPR011990">
    <property type="entry name" value="TPR-like_helical_dom_sf"/>
</dbReference>
<name>A0A2I0BH45_9ASPA</name>
<dbReference type="EMBL" id="KZ451883">
    <property type="protein sequence ID" value="PKA67116.1"/>
    <property type="molecule type" value="Genomic_DNA"/>
</dbReference>
<dbReference type="OrthoDB" id="1874341at2759"/>
<accession>A0A2I0BH45</accession>
<proteinExistence type="inferred from homology"/>
<dbReference type="Pfam" id="PF09797">
    <property type="entry name" value="NatB_MDM20"/>
    <property type="match status" value="1"/>
</dbReference>
<evidence type="ECO:0000313" key="2">
    <source>
        <dbReference type="EMBL" id="PKA67116.1"/>
    </source>
</evidence>
<dbReference type="SMART" id="SM00028">
    <property type="entry name" value="TPR"/>
    <property type="match status" value="2"/>
</dbReference>
<evidence type="ECO:0000313" key="3">
    <source>
        <dbReference type="Proteomes" id="UP000236161"/>
    </source>
</evidence>
<dbReference type="GO" id="GO:0031416">
    <property type="term" value="C:NatB complex"/>
    <property type="evidence" value="ECO:0007669"/>
    <property type="project" value="TreeGrafter"/>
</dbReference>
<dbReference type="Pfam" id="PF13432">
    <property type="entry name" value="TPR_16"/>
    <property type="match status" value="1"/>
</dbReference>
<comment type="similarity">
    <text evidence="1">Belongs to the MDM20/NAA25 family.</text>
</comment>
<dbReference type="FunFam" id="1.25.40.1040:FF:000007">
    <property type="entry name" value="N-alpha-acetyltransferase 25, NatB auxiliary subunit"/>
    <property type="match status" value="1"/>
</dbReference>
<organism evidence="2 3">
    <name type="scientific">Apostasia shenzhenica</name>
    <dbReference type="NCBI Taxonomy" id="1088818"/>
    <lineage>
        <taxon>Eukaryota</taxon>
        <taxon>Viridiplantae</taxon>
        <taxon>Streptophyta</taxon>
        <taxon>Embryophyta</taxon>
        <taxon>Tracheophyta</taxon>
        <taxon>Spermatophyta</taxon>
        <taxon>Magnoliopsida</taxon>
        <taxon>Liliopsida</taxon>
        <taxon>Asparagales</taxon>
        <taxon>Orchidaceae</taxon>
        <taxon>Apostasioideae</taxon>
        <taxon>Apostasia</taxon>
    </lineage>
</organism>
<evidence type="ECO:0000256" key="1">
    <source>
        <dbReference type="ARBA" id="ARBA00006298"/>
    </source>
</evidence>
<dbReference type="PANTHER" id="PTHR22767:SF3">
    <property type="entry name" value="N-ALPHA-ACETYLTRANSFERASE 25, NATB AUXILIARY SUBUNIT"/>
    <property type="match status" value="1"/>
</dbReference>
<dbReference type="InterPro" id="IPR019183">
    <property type="entry name" value="NAA25_NatB_aux_su"/>
</dbReference>
<dbReference type="STRING" id="1088818.A0A2I0BH45"/>
<dbReference type="Gene3D" id="1.25.40.1040">
    <property type="match status" value="1"/>
</dbReference>
<dbReference type="InterPro" id="IPR019734">
    <property type="entry name" value="TPR_rpt"/>
</dbReference>
<keyword evidence="3" id="KW-1185">Reference proteome</keyword>